<dbReference type="EMBL" id="AP019620">
    <property type="protein sequence ID" value="BBJ40330.1"/>
    <property type="molecule type" value="Genomic_DNA"/>
</dbReference>
<evidence type="ECO:0000256" key="1">
    <source>
        <dbReference type="SAM" id="MobiDB-lite"/>
    </source>
</evidence>
<sequence length="207" mass="21525">MLEGADPVGGERAPGDAVEAVAARHVVAGEGLLAALVTETDDGRGGVRLLDRQRLGLEQQRRTARLRQLKRDEILDDLGLGVDHHRLAAGGGGEVHAVAAALEAQLDALVGQSLAVQALAGAALPQHIHGALLQDPGPLAPLGIRPVPALQHHAVDPGAVQQTGEQQPGGPAADDADGRAHHIVPSLWWSKRPATCSLSETSFIIDW</sequence>
<dbReference type="AlphaFoldDB" id="A0A499UJ56"/>
<protein>
    <submittedName>
        <fullName evidence="2">Uncharacterized protein</fullName>
    </submittedName>
</protein>
<evidence type="ECO:0000313" key="2">
    <source>
        <dbReference type="EMBL" id="BBJ40330.1"/>
    </source>
</evidence>
<reference evidence="2 3" key="1">
    <citation type="journal article" date="2020" name="Int. J. Syst. Evol. Microbiol.">
        <title>Reclassification of Streptomyces castelarensis and Streptomyces sporoclivatus as later heterotypic synonyms of Streptomyces antimycoticus.</title>
        <authorList>
            <person name="Komaki H."/>
            <person name="Tamura T."/>
        </authorList>
    </citation>
    <scope>NUCLEOTIDE SEQUENCE [LARGE SCALE GENOMIC DNA]</scope>
    <source>
        <strain evidence="2 3">NBRC 100767</strain>
    </source>
</reference>
<organism evidence="2 3">
    <name type="scientific">Streptomyces antimycoticus</name>
    <dbReference type="NCBI Taxonomy" id="68175"/>
    <lineage>
        <taxon>Bacteria</taxon>
        <taxon>Bacillati</taxon>
        <taxon>Actinomycetota</taxon>
        <taxon>Actinomycetes</taxon>
        <taxon>Kitasatosporales</taxon>
        <taxon>Streptomycetaceae</taxon>
        <taxon>Streptomyces</taxon>
        <taxon>Streptomyces violaceusniger group</taxon>
    </lineage>
</organism>
<gene>
    <name evidence="2" type="ORF">SSPO_030480</name>
</gene>
<accession>A0A499UJ56</accession>
<dbReference type="Proteomes" id="UP000463951">
    <property type="component" value="Chromosome"/>
</dbReference>
<proteinExistence type="predicted"/>
<evidence type="ECO:0000313" key="3">
    <source>
        <dbReference type="Proteomes" id="UP000463951"/>
    </source>
</evidence>
<feature type="region of interest" description="Disordered" evidence="1">
    <location>
        <begin position="159"/>
        <end position="178"/>
    </location>
</feature>
<name>A0A499UJ56_9ACTN</name>